<accession>A0ABP8KY38</accession>
<sequence>MIGGLGFAGLANAGVHAPAANQATALSINEAGTGHILIVPYFTTQGTNATLLNITNTDTSNGKLVKIRFRGASNSDDIFDFTLALSPGDVWAAKVSQGTDGRSQLETSDKSCTLPSFVATQRNSFPTGRLNPALTDAQKANETREGYIEILTMADIPSAANSDQFAAASPITTNPLFTAIKHVNGVAPCTTATLNTLRTDSEYYDIAAAAALPVPVTITAPTTRTARGKGLNYPTGRLMANWTIIDTVKTATFSGAAVAVRAAGGAATDVNANIVFFPQSDDLVPNAGGTALDGLTADPLLRSANRLATNPATGGAPAAPASATPFIAASYYDLPDLSTPYLAATTDPRAQAQALTAALAAKSVINEYLTTTSIAATTDWVFSMPTRRYNVAVNYRFTSPLSTDSRVYTTWTADYFDATNTSLVNGQICVAADSGAAGVNQWDREETTTSSQFVISPGTVNNVRFCGETSVLAFNNGTNTSSGSLSASVALQNLNVNANEGWVSLGTSGLSSRGLPVLGAAFAKSSAFGAVWPHRYTR</sequence>
<protein>
    <recommendedName>
        <fullName evidence="3">Cell surface protein</fullName>
    </recommendedName>
</protein>
<dbReference type="Proteomes" id="UP001501788">
    <property type="component" value="Unassembled WGS sequence"/>
</dbReference>
<name>A0ABP8KY38_9BURK</name>
<dbReference type="EMBL" id="BAABEX010000004">
    <property type="protein sequence ID" value="GAA4418996.1"/>
    <property type="molecule type" value="Genomic_DNA"/>
</dbReference>
<evidence type="ECO:0000313" key="2">
    <source>
        <dbReference type="Proteomes" id="UP001501788"/>
    </source>
</evidence>
<evidence type="ECO:0000313" key="1">
    <source>
        <dbReference type="EMBL" id="GAA4418996.1"/>
    </source>
</evidence>
<reference evidence="2" key="1">
    <citation type="journal article" date="2019" name="Int. J. Syst. Evol. Microbiol.">
        <title>The Global Catalogue of Microorganisms (GCM) 10K type strain sequencing project: providing services to taxonomists for standard genome sequencing and annotation.</title>
        <authorList>
            <consortium name="The Broad Institute Genomics Platform"/>
            <consortium name="The Broad Institute Genome Sequencing Center for Infectious Disease"/>
            <person name="Wu L."/>
            <person name="Ma J."/>
        </authorList>
    </citation>
    <scope>NUCLEOTIDE SEQUENCE [LARGE SCALE GENOMIC DNA]</scope>
    <source>
        <strain evidence="2">JCM 31890</strain>
    </source>
</reference>
<evidence type="ECO:0008006" key="3">
    <source>
        <dbReference type="Google" id="ProtNLM"/>
    </source>
</evidence>
<keyword evidence="2" id="KW-1185">Reference proteome</keyword>
<comment type="caution">
    <text evidence="1">The sequence shown here is derived from an EMBL/GenBank/DDBJ whole genome shotgun (WGS) entry which is preliminary data.</text>
</comment>
<gene>
    <name evidence="1" type="ORF">GCM10023090_04610</name>
</gene>
<proteinExistence type="predicted"/>
<organism evidence="1 2">
    <name type="scientific">Acidovorax lacteus</name>
    <dbReference type="NCBI Taxonomy" id="1924988"/>
    <lineage>
        <taxon>Bacteria</taxon>
        <taxon>Pseudomonadati</taxon>
        <taxon>Pseudomonadota</taxon>
        <taxon>Betaproteobacteria</taxon>
        <taxon>Burkholderiales</taxon>
        <taxon>Comamonadaceae</taxon>
        <taxon>Acidovorax</taxon>
    </lineage>
</organism>